<feature type="region of interest" description="Disordered" evidence="1">
    <location>
        <begin position="412"/>
        <end position="437"/>
    </location>
</feature>
<gene>
    <name evidence="3" type="ORF">PLEOSDRAFT_166490</name>
</gene>
<dbReference type="STRING" id="1137138.A0A067P4B1"/>
<dbReference type="AlphaFoldDB" id="A0A067P4B1"/>
<evidence type="ECO:0000259" key="2">
    <source>
        <dbReference type="Pfam" id="PF06985"/>
    </source>
</evidence>
<dbReference type="InterPro" id="IPR010730">
    <property type="entry name" value="HET"/>
</dbReference>
<proteinExistence type="predicted"/>
<dbReference type="PANTHER" id="PTHR33112:SF8">
    <property type="entry name" value="HETEROKARYON INCOMPATIBILITY DOMAIN-CONTAINING PROTEIN"/>
    <property type="match status" value="1"/>
</dbReference>
<organism evidence="3 4">
    <name type="scientific">Pleurotus ostreatus (strain PC15)</name>
    <name type="common">Oyster mushroom</name>
    <dbReference type="NCBI Taxonomy" id="1137138"/>
    <lineage>
        <taxon>Eukaryota</taxon>
        <taxon>Fungi</taxon>
        <taxon>Dikarya</taxon>
        <taxon>Basidiomycota</taxon>
        <taxon>Agaricomycotina</taxon>
        <taxon>Agaricomycetes</taxon>
        <taxon>Agaricomycetidae</taxon>
        <taxon>Agaricales</taxon>
        <taxon>Pleurotineae</taxon>
        <taxon>Pleurotaceae</taxon>
        <taxon>Pleurotus</taxon>
    </lineage>
</organism>
<evidence type="ECO:0000313" key="3">
    <source>
        <dbReference type="EMBL" id="KDQ31237.1"/>
    </source>
</evidence>
<dbReference type="Proteomes" id="UP000027073">
    <property type="component" value="Unassembled WGS sequence"/>
</dbReference>
<dbReference type="PANTHER" id="PTHR33112">
    <property type="entry name" value="DOMAIN PROTEIN, PUTATIVE-RELATED"/>
    <property type="match status" value="1"/>
</dbReference>
<reference evidence="4" key="1">
    <citation type="journal article" date="2014" name="Proc. Natl. Acad. Sci. U.S.A.">
        <title>Extensive sampling of basidiomycete genomes demonstrates inadequacy of the white-rot/brown-rot paradigm for wood decay fungi.</title>
        <authorList>
            <person name="Riley R."/>
            <person name="Salamov A.A."/>
            <person name="Brown D.W."/>
            <person name="Nagy L.G."/>
            <person name="Floudas D."/>
            <person name="Held B.W."/>
            <person name="Levasseur A."/>
            <person name="Lombard V."/>
            <person name="Morin E."/>
            <person name="Otillar R."/>
            <person name="Lindquist E.A."/>
            <person name="Sun H."/>
            <person name="LaButti K.M."/>
            <person name="Schmutz J."/>
            <person name="Jabbour D."/>
            <person name="Luo H."/>
            <person name="Baker S.E."/>
            <person name="Pisabarro A.G."/>
            <person name="Walton J.D."/>
            <person name="Blanchette R.A."/>
            <person name="Henrissat B."/>
            <person name="Martin F."/>
            <person name="Cullen D."/>
            <person name="Hibbett D.S."/>
            <person name="Grigoriev I.V."/>
        </authorList>
    </citation>
    <scope>NUCLEOTIDE SEQUENCE [LARGE SCALE GENOMIC DNA]</scope>
    <source>
        <strain evidence="4">PC15</strain>
    </source>
</reference>
<dbReference type="InParanoid" id="A0A067P4B1"/>
<protein>
    <recommendedName>
        <fullName evidence="2">Heterokaryon incompatibility domain-containing protein</fullName>
    </recommendedName>
</protein>
<dbReference type="VEuPathDB" id="FungiDB:PLEOSDRAFT_166490"/>
<sequence length="990" mass="110049">MAHYTTAEALMHACLAHAAPEVGVLDGIIASSSSPVLPRELLLMVRTYLVPAIASDLVDASHNALHAYEESLRSLLCPECRQYNEEIYGGDVWEWEGFTGPCGCRDAGDIRRTNNAMLNSPTRFRDPHHWLEQHLSQSVMAAAAASSSSSSSSTSQTDIWSFVSAVFAQYDCELVRHIPATHAHFSNLTAWNNKYGLSPYSSPLEPLSSYILIRPTGDPAETDSDSICDDHTRRWRDRLTLQRLHRNLGIPFFTSTASASPSTKSESVVGSMDLRFGSPHSQSSLTRHDHDLTKPSYSTGISLHPVLLSHVLANTAAFCFGAPVALLTVCAKRGSTSLSKLNNRIVNKLREANILPRDEPPPKLCPGCSGITVAKMREAGGYKYPINVYDLPKSAEECDFCDMLVDVIARSLKEEEPSDRPNPRSRQKSDARSTKDLPRDERYALALEQHGFKQKKKGTSFVALVQWPFPGMQHVVAIEKFTGVAGAPGEGLISVCGIYTDSAIRSRSPAGIELLLALKIPAEVDLDSLAIQVKYWRRACCDSHQVCNGLADAPPKPPLPTRVLDVQKERLYETNHTPGRYIALSHTWGGQVEGRTLKGNLKERLKGFSFDTLPLNFRDAIKVTKALGMRYLWIDSLCIVQDDADDWEREAKTMTGLYMNSWITIAASRAPDSAAGFLGRRDVPKAIKMPGEGGEYFYVCPNVALRFDEAVFGAPLNRRAWVVQERVLSPRTLHFTRSQVYWQCACKTLAEDMNHQANPDDKLSTTQTPRALFEGVKGKTPQAWWALLENYTACGLTYHSDKLIAIHGIVSWMTSKFGLRFLAGVWEDSASVGLLWVAADREGLEPLSEIRVPSWSWASKKGPIKHIKMLGDYEDNTSTYITGGSSTEESQTAEPLVLHADLCSLQSGLRFGPLRTSYLPFEFEKSNARYRRIEDPREKLGVRGWAVLDEDLESPSESNTNFDDLYWVIVRYQTDTEPEPEPGTSGKWGW</sequence>
<feature type="domain" description="Heterokaryon incompatibility" evidence="2">
    <location>
        <begin position="581"/>
        <end position="725"/>
    </location>
</feature>
<dbReference type="OrthoDB" id="3249986at2759"/>
<evidence type="ECO:0000313" key="4">
    <source>
        <dbReference type="Proteomes" id="UP000027073"/>
    </source>
</evidence>
<dbReference type="EMBL" id="KL198006">
    <property type="protein sequence ID" value="KDQ31237.1"/>
    <property type="molecule type" value="Genomic_DNA"/>
</dbReference>
<name>A0A067P4B1_PLEO1</name>
<evidence type="ECO:0000256" key="1">
    <source>
        <dbReference type="SAM" id="MobiDB-lite"/>
    </source>
</evidence>
<dbReference type="Pfam" id="PF06985">
    <property type="entry name" value="HET"/>
    <property type="match status" value="1"/>
</dbReference>
<dbReference type="HOGENOM" id="CLU_301702_0_0_1"/>
<accession>A0A067P4B1</accession>